<dbReference type="PROSITE" id="PS51257">
    <property type="entry name" value="PROKAR_LIPOPROTEIN"/>
    <property type="match status" value="1"/>
</dbReference>
<sequence>MRLAGLLVPALIGSAIALTGCTRETPGTAMAPPGVTALPQSDEDQITDLVERFEQAWNNRRFGELRDLMCTEMRGQSEFDEDALQEARSGSGRLDLAITELAITGDTAEAVIENDGDDPDDIAFLREEDEWKWCEF</sequence>
<name>A0A1G4WGD7_9MYCO</name>
<proteinExistence type="predicted"/>
<gene>
    <name evidence="2" type="ORF">SAMN02799620_03284</name>
</gene>
<feature type="signal peptide" evidence="1">
    <location>
        <begin position="1"/>
        <end position="17"/>
    </location>
</feature>
<feature type="chain" id="PRO_5039121295" description="DUF4878 domain-containing protein" evidence="1">
    <location>
        <begin position="18"/>
        <end position="136"/>
    </location>
</feature>
<dbReference type="AlphaFoldDB" id="A0A1G4WGD7"/>
<dbReference type="RefSeq" id="WP_090358705.1">
    <property type="nucleotide sequence ID" value="NZ_FMUB01000006.1"/>
</dbReference>
<dbReference type="InterPro" id="IPR032710">
    <property type="entry name" value="NTF2-like_dom_sf"/>
</dbReference>
<organism evidence="2 3">
    <name type="scientific">Mycolicibacterium fluoranthenivorans</name>
    <dbReference type="NCBI Taxonomy" id="258505"/>
    <lineage>
        <taxon>Bacteria</taxon>
        <taxon>Bacillati</taxon>
        <taxon>Actinomycetota</taxon>
        <taxon>Actinomycetes</taxon>
        <taxon>Mycobacteriales</taxon>
        <taxon>Mycobacteriaceae</taxon>
        <taxon>Mycolicibacterium</taxon>
    </lineage>
</organism>
<dbReference type="EMBL" id="FMUB01000006">
    <property type="protein sequence ID" value="SCX22492.1"/>
    <property type="molecule type" value="Genomic_DNA"/>
</dbReference>
<evidence type="ECO:0000313" key="2">
    <source>
        <dbReference type="EMBL" id="SCX22492.1"/>
    </source>
</evidence>
<evidence type="ECO:0000256" key="1">
    <source>
        <dbReference type="SAM" id="SignalP"/>
    </source>
</evidence>
<reference evidence="3" key="1">
    <citation type="submission" date="2016-10" db="EMBL/GenBank/DDBJ databases">
        <authorList>
            <person name="Varghese N."/>
            <person name="Submissions S."/>
        </authorList>
    </citation>
    <scope>NUCLEOTIDE SEQUENCE [LARGE SCALE GENOMIC DNA]</scope>
    <source>
        <strain evidence="3">UNC267MFSha1.1M11</strain>
    </source>
</reference>
<evidence type="ECO:0008006" key="4">
    <source>
        <dbReference type="Google" id="ProtNLM"/>
    </source>
</evidence>
<evidence type="ECO:0000313" key="3">
    <source>
        <dbReference type="Proteomes" id="UP000199707"/>
    </source>
</evidence>
<protein>
    <recommendedName>
        <fullName evidence="4">DUF4878 domain-containing protein</fullName>
    </recommendedName>
</protein>
<dbReference type="Proteomes" id="UP000199707">
    <property type="component" value="Unassembled WGS sequence"/>
</dbReference>
<accession>A0A1G4WGD7</accession>
<dbReference type="STRING" id="1502745.SAMN02799620_03284"/>
<dbReference type="SUPFAM" id="SSF54427">
    <property type="entry name" value="NTF2-like"/>
    <property type="match status" value="1"/>
</dbReference>
<keyword evidence="1" id="KW-0732">Signal</keyword>